<protein>
    <recommendedName>
        <fullName evidence="2">Antitoxin</fullName>
    </recommendedName>
</protein>
<evidence type="ECO:0000313" key="4">
    <source>
        <dbReference type="EMBL" id="THJ66480.1"/>
    </source>
</evidence>
<dbReference type="NCBIfam" id="TIGR01552">
    <property type="entry name" value="phd_fam"/>
    <property type="match status" value="1"/>
</dbReference>
<comment type="caution">
    <text evidence="4">The sequence shown here is derived from an EMBL/GenBank/DDBJ whole genome shotgun (WGS) entry which is preliminary data.</text>
</comment>
<evidence type="ECO:0000313" key="5">
    <source>
        <dbReference type="Proteomes" id="UP000305233"/>
    </source>
</evidence>
<accession>A0A4S5E4Y0</accession>
<feature type="compositionally biased region" description="Basic and acidic residues" evidence="3">
    <location>
        <begin position="73"/>
        <end position="91"/>
    </location>
</feature>
<evidence type="ECO:0000256" key="2">
    <source>
        <dbReference type="RuleBase" id="RU362080"/>
    </source>
</evidence>
<proteinExistence type="inferred from homology"/>
<organism evidence="4 5">
    <name type="scientific">Arthrobacter echini</name>
    <dbReference type="NCBI Taxonomy" id="1529066"/>
    <lineage>
        <taxon>Bacteria</taxon>
        <taxon>Bacillati</taxon>
        <taxon>Actinomycetota</taxon>
        <taxon>Actinomycetes</taxon>
        <taxon>Micrococcales</taxon>
        <taxon>Micrococcaceae</taxon>
        <taxon>Arthrobacter</taxon>
    </lineage>
</organism>
<feature type="region of interest" description="Disordered" evidence="3">
    <location>
        <begin position="73"/>
        <end position="98"/>
    </location>
</feature>
<name>A0A4S5E4Y0_9MICC</name>
<dbReference type="InterPro" id="IPR036165">
    <property type="entry name" value="YefM-like_sf"/>
</dbReference>
<dbReference type="Pfam" id="PF02604">
    <property type="entry name" value="PhdYeFM_antitox"/>
    <property type="match status" value="1"/>
</dbReference>
<comment type="function">
    <text evidence="2">Antitoxin component of a type II toxin-antitoxin (TA) system.</text>
</comment>
<gene>
    <name evidence="4" type="ORF">E8P82_08455</name>
</gene>
<sequence>MDRVGVRELKQNPRAVIERVEHGASVEITLQGRAVARMSPITHRRKWTPAADVARALELAGLDADQTGCWLEEHRQSREADPLVDPWETRRSSSIRTS</sequence>
<dbReference type="Proteomes" id="UP000305233">
    <property type="component" value="Unassembled WGS sequence"/>
</dbReference>
<dbReference type="EMBL" id="SSWH01000006">
    <property type="protein sequence ID" value="THJ66480.1"/>
    <property type="molecule type" value="Genomic_DNA"/>
</dbReference>
<dbReference type="OrthoDB" id="557859at2"/>
<dbReference type="InterPro" id="IPR006442">
    <property type="entry name" value="Antitoxin_Phd/YefM"/>
</dbReference>
<evidence type="ECO:0000256" key="3">
    <source>
        <dbReference type="SAM" id="MobiDB-lite"/>
    </source>
</evidence>
<reference evidence="4 5" key="1">
    <citation type="submission" date="2019-04" db="EMBL/GenBank/DDBJ databases">
        <authorList>
            <person name="Liu Q."/>
            <person name="Xin Y.-H."/>
        </authorList>
    </citation>
    <scope>NUCLEOTIDE SEQUENCE [LARGE SCALE GENOMIC DNA]</scope>
    <source>
        <strain evidence="4 5">AM23</strain>
    </source>
</reference>
<dbReference type="Gene3D" id="3.40.1620.10">
    <property type="entry name" value="YefM-like domain"/>
    <property type="match status" value="1"/>
</dbReference>
<keyword evidence="5" id="KW-1185">Reference proteome</keyword>
<dbReference type="AlphaFoldDB" id="A0A4S5E4Y0"/>
<evidence type="ECO:0000256" key="1">
    <source>
        <dbReference type="ARBA" id="ARBA00009981"/>
    </source>
</evidence>
<dbReference type="SUPFAM" id="SSF143120">
    <property type="entry name" value="YefM-like"/>
    <property type="match status" value="1"/>
</dbReference>
<comment type="similarity">
    <text evidence="1 2">Belongs to the phD/YefM antitoxin family.</text>
</comment>